<accession>F0F654</accession>
<dbReference type="RefSeq" id="WP_007368602.1">
    <property type="nucleotide sequence ID" value="NZ_GL872283.1"/>
</dbReference>
<keyword evidence="2" id="KW-1133">Transmembrane helix</keyword>
<dbReference type="HOGENOM" id="CLU_212746_0_0_10"/>
<keyword evidence="2" id="KW-0812">Transmembrane</keyword>
<reference evidence="3 4" key="1">
    <citation type="submission" date="2011-01" db="EMBL/GenBank/DDBJ databases">
        <authorList>
            <person name="Muzny D."/>
            <person name="Qin X."/>
            <person name="Deng J."/>
            <person name="Jiang H."/>
            <person name="Liu Y."/>
            <person name="Qu J."/>
            <person name="Song X.-Z."/>
            <person name="Zhang L."/>
            <person name="Thornton R."/>
            <person name="Coyle M."/>
            <person name="Francisco L."/>
            <person name="Jackson L."/>
            <person name="Javaid M."/>
            <person name="Korchina V."/>
            <person name="Kovar C."/>
            <person name="Mata R."/>
            <person name="Mathew T."/>
            <person name="Ngo R."/>
            <person name="Nguyen L."/>
            <person name="Nguyen N."/>
            <person name="Okwuonu G."/>
            <person name="Ongeri F."/>
            <person name="Pham C."/>
            <person name="Simmons D."/>
            <person name="Wilczek-Boney K."/>
            <person name="Hale W."/>
            <person name="Jakkamsetti A."/>
            <person name="Pham P."/>
            <person name="Ruth R."/>
            <person name="San Lucas F."/>
            <person name="Warren J."/>
            <person name="Zhang J."/>
            <person name="Zhao Z."/>
            <person name="Zhou C."/>
            <person name="Zhu D."/>
            <person name="Lee S."/>
            <person name="Bess C."/>
            <person name="Blankenburg K."/>
            <person name="Forbes L."/>
            <person name="Fu Q."/>
            <person name="Gubbala S."/>
            <person name="Hirani K."/>
            <person name="Jayaseelan J.C."/>
            <person name="Lara F."/>
            <person name="Munidasa M."/>
            <person name="Palculict T."/>
            <person name="Patil S."/>
            <person name="Pu L.-L."/>
            <person name="Saada N."/>
            <person name="Tang L."/>
            <person name="Weissenberger G."/>
            <person name="Zhu Y."/>
            <person name="Hemphill L."/>
            <person name="Shang Y."/>
            <person name="Youmans B."/>
            <person name="Ayvaz T."/>
            <person name="Ross M."/>
            <person name="Santibanez J."/>
            <person name="Aqrawi P."/>
            <person name="Gross S."/>
            <person name="Joshi V."/>
            <person name="Fowler G."/>
            <person name="Nazareth L."/>
            <person name="Reid J."/>
            <person name="Worley K."/>
            <person name="Petrosino J."/>
            <person name="Highlander S."/>
            <person name="Gibbs R."/>
        </authorList>
    </citation>
    <scope>NUCLEOTIDE SEQUENCE [LARGE SCALE GENOMIC DNA]</scope>
    <source>
        <strain evidence="3 4">DSM 16608</strain>
    </source>
</reference>
<dbReference type="EMBL" id="AEWX01000015">
    <property type="protein sequence ID" value="EGC20435.1"/>
    <property type="molecule type" value="Genomic_DNA"/>
</dbReference>
<proteinExistence type="predicted"/>
<evidence type="ECO:0000256" key="1">
    <source>
        <dbReference type="SAM" id="MobiDB-lite"/>
    </source>
</evidence>
<evidence type="ECO:0000313" key="3">
    <source>
        <dbReference type="EMBL" id="EGC20435.1"/>
    </source>
</evidence>
<feature type="region of interest" description="Disordered" evidence="1">
    <location>
        <begin position="1"/>
        <end position="28"/>
    </location>
</feature>
<organism evidence="3 4">
    <name type="scientific">Prevotella multiformis DSM 16608</name>
    <dbReference type="NCBI Taxonomy" id="888743"/>
    <lineage>
        <taxon>Bacteria</taxon>
        <taxon>Pseudomonadati</taxon>
        <taxon>Bacteroidota</taxon>
        <taxon>Bacteroidia</taxon>
        <taxon>Bacteroidales</taxon>
        <taxon>Prevotellaceae</taxon>
        <taxon>Prevotella</taxon>
    </lineage>
</organism>
<dbReference type="AlphaFoldDB" id="F0F654"/>
<evidence type="ECO:0000256" key="2">
    <source>
        <dbReference type="SAM" id="Phobius"/>
    </source>
</evidence>
<gene>
    <name evidence="3" type="ORF">HMPREF9141_1071</name>
</gene>
<protein>
    <submittedName>
        <fullName evidence="3">Uncharacterized protein</fullName>
    </submittedName>
</protein>
<feature type="compositionally biased region" description="Basic residues" evidence="1">
    <location>
        <begin position="1"/>
        <end position="15"/>
    </location>
</feature>
<comment type="caution">
    <text evidence="3">The sequence shown here is derived from an EMBL/GenBank/DDBJ whole genome shotgun (WGS) entry which is preliminary data.</text>
</comment>
<dbReference type="Proteomes" id="UP000005697">
    <property type="component" value="Unassembled WGS sequence"/>
</dbReference>
<feature type="transmembrane region" description="Helical" evidence="2">
    <location>
        <begin position="35"/>
        <end position="56"/>
    </location>
</feature>
<evidence type="ECO:0000313" key="4">
    <source>
        <dbReference type="Proteomes" id="UP000005697"/>
    </source>
</evidence>
<name>F0F654_9BACT</name>
<keyword evidence="4" id="KW-1185">Reference proteome</keyword>
<sequence>MTTTHHHHHHSHHRTGFHDNAASQNARRRQKLNKLMKIVMTGFALAIVAFVCWLYSN</sequence>
<keyword evidence="2" id="KW-0472">Membrane</keyword>